<name>A0A8J5RPM3_ZIZPA</name>
<sequence length="68" mass="7908">MVINTGFLLGQVLHGIQYMDFFCFVFLYIRRDCFPEHHESRSELVKILGIPDAHDMLFGCEAEHACVF</sequence>
<protein>
    <submittedName>
        <fullName evidence="2">Uncharacterized protein</fullName>
    </submittedName>
</protein>
<feature type="transmembrane region" description="Helical" evidence="1">
    <location>
        <begin position="6"/>
        <end position="29"/>
    </location>
</feature>
<evidence type="ECO:0000313" key="3">
    <source>
        <dbReference type="Proteomes" id="UP000729402"/>
    </source>
</evidence>
<dbReference type="Proteomes" id="UP000729402">
    <property type="component" value="Unassembled WGS sequence"/>
</dbReference>
<keyword evidence="1" id="KW-0472">Membrane</keyword>
<accession>A0A8J5RPM3</accession>
<gene>
    <name evidence="2" type="ORF">GUJ93_ZPchr0009g1147</name>
</gene>
<dbReference type="EMBL" id="JAAALK010000289">
    <property type="protein sequence ID" value="KAG8050339.1"/>
    <property type="molecule type" value="Genomic_DNA"/>
</dbReference>
<proteinExistence type="predicted"/>
<reference evidence="2" key="1">
    <citation type="journal article" date="2021" name="bioRxiv">
        <title>Whole Genome Assembly and Annotation of Northern Wild Rice, Zizania palustris L., Supports a Whole Genome Duplication in the Zizania Genus.</title>
        <authorList>
            <person name="Haas M."/>
            <person name="Kono T."/>
            <person name="Macchietto M."/>
            <person name="Millas R."/>
            <person name="McGilp L."/>
            <person name="Shao M."/>
            <person name="Duquette J."/>
            <person name="Hirsch C.N."/>
            <person name="Kimball J."/>
        </authorList>
    </citation>
    <scope>NUCLEOTIDE SEQUENCE</scope>
    <source>
        <tissue evidence="2">Fresh leaf tissue</tissue>
    </source>
</reference>
<comment type="caution">
    <text evidence="2">The sequence shown here is derived from an EMBL/GenBank/DDBJ whole genome shotgun (WGS) entry which is preliminary data.</text>
</comment>
<keyword evidence="3" id="KW-1185">Reference proteome</keyword>
<reference evidence="2" key="2">
    <citation type="submission" date="2021-02" db="EMBL/GenBank/DDBJ databases">
        <authorList>
            <person name="Kimball J.A."/>
            <person name="Haas M.W."/>
            <person name="Macchietto M."/>
            <person name="Kono T."/>
            <person name="Duquette J."/>
            <person name="Shao M."/>
        </authorList>
    </citation>
    <scope>NUCLEOTIDE SEQUENCE</scope>
    <source>
        <tissue evidence="2">Fresh leaf tissue</tissue>
    </source>
</reference>
<dbReference type="AlphaFoldDB" id="A0A8J5RPM3"/>
<evidence type="ECO:0000313" key="2">
    <source>
        <dbReference type="EMBL" id="KAG8050339.1"/>
    </source>
</evidence>
<keyword evidence="1" id="KW-0812">Transmembrane</keyword>
<evidence type="ECO:0000256" key="1">
    <source>
        <dbReference type="SAM" id="Phobius"/>
    </source>
</evidence>
<organism evidence="2 3">
    <name type="scientific">Zizania palustris</name>
    <name type="common">Northern wild rice</name>
    <dbReference type="NCBI Taxonomy" id="103762"/>
    <lineage>
        <taxon>Eukaryota</taxon>
        <taxon>Viridiplantae</taxon>
        <taxon>Streptophyta</taxon>
        <taxon>Embryophyta</taxon>
        <taxon>Tracheophyta</taxon>
        <taxon>Spermatophyta</taxon>
        <taxon>Magnoliopsida</taxon>
        <taxon>Liliopsida</taxon>
        <taxon>Poales</taxon>
        <taxon>Poaceae</taxon>
        <taxon>BOP clade</taxon>
        <taxon>Oryzoideae</taxon>
        <taxon>Oryzeae</taxon>
        <taxon>Zizaniinae</taxon>
        <taxon>Zizania</taxon>
    </lineage>
</organism>
<keyword evidence="1" id="KW-1133">Transmembrane helix</keyword>